<keyword evidence="1" id="KW-0812">Transmembrane</keyword>
<dbReference type="OrthoDB" id="3752109at2"/>
<protein>
    <recommendedName>
        <fullName evidence="4">YfhO family protein</fullName>
    </recommendedName>
</protein>
<organism evidence="2 3">
    <name type="scientific">Weissella muntiaci</name>
    <dbReference type="NCBI Taxonomy" id="2508881"/>
    <lineage>
        <taxon>Bacteria</taxon>
        <taxon>Bacillati</taxon>
        <taxon>Bacillota</taxon>
        <taxon>Bacilli</taxon>
        <taxon>Lactobacillales</taxon>
        <taxon>Lactobacillaceae</taxon>
        <taxon>Weissella</taxon>
    </lineage>
</organism>
<feature type="transmembrane region" description="Helical" evidence="1">
    <location>
        <begin position="380"/>
        <end position="399"/>
    </location>
</feature>
<evidence type="ECO:0008006" key="4">
    <source>
        <dbReference type="Google" id="ProtNLM"/>
    </source>
</evidence>
<feature type="transmembrane region" description="Helical" evidence="1">
    <location>
        <begin position="12"/>
        <end position="29"/>
    </location>
</feature>
<evidence type="ECO:0000256" key="1">
    <source>
        <dbReference type="SAM" id="Phobius"/>
    </source>
</evidence>
<feature type="transmembrane region" description="Helical" evidence="1">
    <location>
        <begin position="99"/>
        <end position="119"/>
    </location>
</feature>
<feature type="transmembrane region" description="Helical" evidence="1">
    <location>
        <begin position="223"/>
        <end position="243"/>
    </location>
</feature>
<name>A0A6C2C7M8_9LACO</name>
<feature type="transmembrane region" description="Helical" evidence="1">
    <location>
        <begin position="405"/>
        <end position="423"/>
    </location>
</feature>
<gene>
    <name evidence="2" type="ORF">ESZ50_02930</name>
</gene>
<keyword evidence="1" id="KW-0472">Membrane</keyword>
<evidence type="ECO:0000313" key="3">
    <source>
        <dbReference type="Proteomes" id="UP000371977"/>
    </source>
</evidence>
<feature type="transmembrane region" description="Helical" evidence="1">
    <location>
        <begin position="151"/>
        <end position="168"/>
    </location>
</feature>
<keyword evidence="3" id="KW-1185">Reference proteome</keyword>
<feature type="transmembrane region" description="Helical" evidence="1">
    <location>
        <begin position="197"/>
        <end position="214"/>
    </location>
</feature>
<dbReference type="AlphaFoldDB" id="A0A6C2C7M8"/>
<feature type="transmembrane region" description="Helical" evidence="1">
    <location>
        <begin position="288"/>
        <end position="307"/>
    </location>
</feature>
<dbReference type="EMBL" id="SDGZ01000010">
    <property type="protein sequence ID" value="TYC50030.1"/>
    <property type="molecule type" value="Genomic_DNA"/>
</dbReference>
<proteinExistence type="predicted"/>
<feature type="transmembrane region" description="Helical" evidence="1">
    <location>
        <begin position="319"/>
        <end position="339"/>
    </location>
</feature>
<evidence type="ECO:0000313" key="2">
    <source>
        <dbReference type="EMBL" id="TYC50030.1"/>
    </source>
</evidence>
<reference evidence="2 3" key="1">
    <citation type="submission" date="2019-01" db="EMBL/GenBank/DDBJ databases">
        <title>Weissella sp. nov., a novel lactic acid bacterium isolated from animal feces.</title>
        <authorList>
            <person name="Wang L.-T."/>
        </authorList>
    </citation>
    <scope>NUCLEOTIDE SEQUENCE [LARGE SCALE GENOMIC DNA]</scope>
    <source>
        <strain evidence="2 3">8H-2</strain>
    </source>
</reference>
<keyword evidence="1" id="KW-1133">Transmembrane helix</keyword>
<dbReference type="RefSeq" id="WP_148622112.1">
    <property type="nucleotide sequence ID" value="NZ_SDGZ01000010.1"/>
</dbReference>
<feature type="transmembrane region" description="Helical" evidence="1">
    <location>
        <begin position="430"/>
        <end position="450"/>
    </location>
</feature>
<sequence>MINFIRKTKYPLIMVIVVLITALIPLIKYDNFYLYADTVNGYVGQMYHTGYLILHGQLPVFSTNYYASGNFIAEGQWGTFSPLSWLIGVFIYLSPNVTFSMTIVKIAALVALSIGVYLLSRSFEIDRQWSSIAGFLAPNVGFIHFTDAPSWITDLLSLVLFIFTFWAYRKYVHDGWSIIVPFIFGFFLVTQGYVYGVIYLVILLVSHFLVVLFTRNWRQLRRVLLFDILMLMLTLAVYMPGILTGSVTTRAQTFANTDFGSPTFSDFINSFFPLAQTGMTVFASGTNYVNYIAWVFVLLPFINFSKVKQALLKLRLKEATLFIPIVVLVIFNFGMLLAPDQMGPIRMPYRNFAYLGVFEIIFFALMAHASQGFVYSKRRLGTFFAIIVAGYFLNFSQVPWLSKRFVLAAGILGVLGVLIFLFKANLLQKLFWPIVGMTLIVTGLQTIRYYDIVPNLTAEHTVEYNWPGIYSKKQAENYTPAVKGSVAAFGAPKTGTYVDKNNYLFANTWYFSKHQTINAYTPVSFGAFWSFLNFTHVEGTTAIEGVNNLFSTNSVFEKNYADLLAIDNVIIYQANALPETYTNTDYANYKADNKTYRSFLTNPPAGWHISKQNKDNYVLSRDTPFNEVGSVTGASNGANVQVISNTDRKLTFKVTSDKQTDVQVVFSRLAWPGYSIDNAKLNRPIKDMLVNATIKPNQFGKTITLSFDPPFYATGKILVGLTILIVLIVVAVDVIKYKRRT</sequence>
<comment type="caution">
    <text evidence="2">The sequence shown here is derived from an EMBL/GenBank/DDBJ whole genome shotgun (WGS) entry which is preliminary data.</text>
</comment>
<dbReference type="Proteomes" id="UP000371977">
    <property type="component" value="Unassembled WGS sequence"/>
</dbReference>
<feature type="transmembrane region" description="Helical" evidence="1">
    <location>
        <begin position="351"/>
        <end position="368"/>
    </location>
</feature>
<accession>A0A6C2C7M8</accession>
<feature type="transmembrane region" description="Helical" evidence="1">
    <location>
        <begin position="717"/>
        <end position="735"/>
    </location>
</feature>